<keyword evidence="1" id="KW-0472">Membrane</keyword>
<evidence type="ECO:0000256" key="1">
    <source>
        <dbReference type="SAM" id="Phobius"/>
    </source>
</evidence>
<dbReference type="InterPro" id="IPR022472">
    <property type="entry name" value="VPLPA-CTERM"/>
</dbReference>
<keyword evidence="3" id="KW-1185">Reference proteome</keyword>
<proteinExistence type="predicted"/>
<dbReference type="EMBL" id="SHNN01000001">
    <property type="protein sequence ID" value="MCX2980697.1"/>
    <property type="molecule type" value="Genomic_DNA"/>
</dbReference>
<protein>
    <submittedName>
        <fullName evidence="2">VPLPA-CTERM sorting domain-containing protein</fullName>
    </submittedName>
</protein>
<gene>
    <name evidence="2" type="ORF">EYC98_07375</name>
</gene>
<dbReference type="NCBIfam" id="TIGR03370">
    <property type="entry name" value="VPLPA-CTERM"/>
    <property type="match status" value="1"/>
</dbReference>
<accession>A0ABT3TEH0</accession>
<name>A0ABT3TEH0_9GAMM</name>
<evidence type="ECO:0000313" key="3">
    <source>
        <dbReference type="Proteomes" id="UP001143362"/>
    </source>
</evidence>
<comment type="caution">
    <text evidence="2">The sequence shown here is derived from an EMBL/GenBank/DDBJ whole genome shotgun (WGS) entry which is preliminary data.</text>
</comment>
<reference evidence="2" key="1">
    <citation type="submission" date="2019-02" db="EMBL/GenBank/DDBJ databases">
        <authorList>
            <person name="Li S.-H."/>
        </authorList>
    </citation>
    <scope>NUCLEOTIDE SEQUENCE</scope>
    <source>
        <strain evidence="2">IMCC14734</strain>
    </source>
</reference>
<keyword evidence="1" id="KW-1133">Transmembrane helix</keyword>
<feature type="transmembrane region" description="Helical" evidence="1">
    <location>
        <begin position="89"/>
        <end position="106"/>
    </location>
</feature>
<keyword evidence="1" id="KW-0812">Transmembrane</keyword>
<dbReference type="Proteomes" id="UP001143362">
    <property type="component" value="Unassembled WGS sequence"/>
</dbReference>
<evidence type="ECO:0000313" key="2">
    <source>
        <dbReference type="EMBL" id="MCX2980697.1"/>
    </source>
</evidence>
<sequence length="112" mass="12016">MGNLEADSSAFAYILSQDFVDGKERFSSNDTTDLPEEWMRYFVELAITADMAGDNLTFGFGATSTNNNGSGVFYDNLEFSQVSPVPLPAAAWLFGSALIGLTGLASRRKASA</sequence>
<organism evidence="2 3">
    <name type="scientific">Candidatus Litorirhabdus singularis</name>
    <dbReference type="NCBI Taxonomy" id="2518993"/>
    <lineage>
        <taxon>Bacteria</taxon>
        <taxon>Pseudomonadati</taxon>
        <taxon>Pseudomonadota</taxon>
        <taxon>Gammaproteobacteria</taxon>
        <taxon>Cellvibrionales</taxon>
        <taxon>Halieaceae</taxon>
        <taxon>Candidatus Litorirhabdus</taxon>
    </lineage>
</organism>